<protein>
    <submittedName>
        <fullName evidence="1">Uncharacterized protein</fullName>
    </submittedName>
</protein>
<evidence type="ECO:0000313" key="1">
    <source>
        <dbReference type="EMBL" id="SJL08524.1"/>
    </source>
</evidence>
<dbReference type="AlphaFoldDB" id="A0A284RIF1"/>
<name>A0A284RIF1_ARMOS</name>
<proteinExistence type="predicted"/>
<sequence length="105" mass="11437">MNAVPSRLSDARTTTTPVNGLLQGSVIPTVDKISVTSILVGSPVEKLMLKLLAWPPIVAKVAKEPVYLQDNARYAKEWDMGPVVLGKQGSYNIGKAFSRSEPEYH</sequence>
<dbReference type="Proteomes" id="UP000219338">
    <property type="component" value="Unassembled WGS sequence"/>
</dbReference>
<reference evidence="2" key="1">
    <citation type="journal article" date="2017" name="Nat. Ecol. Evol.">
        <title>Genome expansion and lineage-specific genetic innovations in the forest pathogenic fungi Armillaria.</title>
        <authorList>
            <person name="Sipos G."/>
            <person name="Prasanna A.N."/>
            <person name="Walter M.C."/>
            <person name="O'Connor E."/>
            <person name="Balint B."/>
            <person name="Krizsan K."/>
            <person name="Kiss B."/>
            <person name="Hess J."/>
            <person name="Varga T."/>
            <person name="Slot J."/>
            <person name="Riley R."/>
            <person name="Boka B."/>
            <person name="Rigling D."/>
            <person name="Barry K."/>
            <person name="Lee J."/>
            <person name="Mihaltcheva S."/>
            <person name="LaButti K."/>
            <person name="Lipzen A."/>
            <person name="Waldron R."/>
            <person name="Moloney N.M."/>
            <person name="Sperisen C."/>
            <person name="Kredics L."/>
            <person name="Vagvoelgyi C."/>
            <person name="Patrignani A."/>
            <person name="Fitzpatrick D."/>
            <person name="Nagy I."/>
            <person name="Doyle S."/>
            <person name="Anderson J.B."/>
            <person name="Grigoriev I.V."/>
            <person name="Gueldener U."/>
            <person name="Muensterkoetter M."/>
            <person name="Nagy L.G."/>
        </authorList>
    </citation>
    <scope>NUCLEOTIDE SEQUENCE [LARGE SCALE GENOMIC DNA]</scope>
    <source>
        <strain evidence="2">C18/9</strain>
    </source>
</reference>
<gene>
    <name evidence="1" type="ORF">ARMOST_11888</name>
</gene>
<organism evidence="1 2">
    <name type="scientific">Armillaria ostoyae</name>
    <name type="common">Armillaria root rot fungus</name>
    <dbReference type="NCBI Taxonomy" id="47428"/>
    <lineage>
        <taxon>Eukaryota</taxon>
        <taxon>Fungi</taxon>
        <taxon>Dikarya</taxon>
        <taxon>Basidiomycota</taxon>
        <taxon>Agaricomycotina</taxon>
        <taxon>Agaricomycetes</taxon>
        <taxon>Agaricomycetidae</taxon>
        <taxon>Agaricales</taxon>
        <taxon>Marasmiineae</taxon>
        <taxon>Physalacriaceae</taxon>
        <taxon>Armillaria</taxon>
    </lineage>
</organism>
<keyword evidence="2" id="KW-1185">Reference proteome</keyword>
<accession>A0A284RIF1</accession>
<evidence type="ECO:0000313" key="2">
    <source>
        <dbReference type="Proteomes" id="UP000219338"/>
    </source>
</evidence>
<dbReference type="EMBL" id="FUEG01000009">
    <property type="protein sequence ID" value="SJL08524.1"/>
    <property type="molecule type" value="Genomic_DNA"/>
</dbReference>